<organism evidence="2 3">
    <name type="scientific">Hoyosella altamirensis</name>
    <dbReference type="NCBI Taxonomy" id="616997"/>
    <lineage>
        <taxon>Bacteria</taxon>
        <taxon>Bacillati</taxon>
        <taxon>Actinomycetota</taxon>
        <taxon>Actinomycetes</taxon>
        <taxon>Mycobacteriales</taxon>
        <taxon>Hoyosellaceae</taxon>
        <taxon>Hoyosella</taxon>
    </lineage>
</organism>
<dbReference type="InterPro" id="IPR045645">
    <property type="entry name" value="DUF6403"/>
</dbReference>
<dbReference type="AlphaFoldDB" id="A0A839RM64"/>
<evidence type="ECO:0000256" key="1">
    <source>
        <dbReference type="SAM" id="Phobius"/>
    </source>
</evidence>
<dbReference type="RefSeq" id="WP_198156524.1">
    <property type="nucleotide sequence ID" value="NZ_BDDI01000006.1"/>
</dbReference>
<reference evidence="2 3" key="1">
    <citation type="submission" date="2020-08" db="EMBL/GenBank/DDBJ databases">
        <title>Sequencing the genomes of 1000 actinobacteria strains.</title>
        <authorList>
            <person name="Klenk H.-P."/>
        </authorList>
    </citation>
    <scope>NUCLEOTIDE SEQUENCE [LARGE SCALE GENOMIC DNA]</scope>
    <source>
        <strain evidence="2 3">DSM 45258</strain>
    </source>
</reference>
<keyword evidence="1" id="KW-0812">Transmembrane</keyword>
<name>A0A839RM64_9ACTN</name>
<keyword evidence="3" id="KW-1185">Reference proteome</keyword>
<sequence length="124" mass="13215">MRHDHGEAVPGRMPGECLEVEVVFGWILAVSGTAVIVGAGFVAAYAPRMRERALRRRTAWSAARSAVESAAVSRDAARRSVGEAEELFHRAELLIAAQGGVTSALEAKECATRADLLWRAAADA</sequence>
<dbReference type="Pfam" id="PF19941">
    <property type="entry name" value="DUF6403"/>
    <property type="match status" value="1"/>
</dbReference>
<gene>
    <name evidence="2" type="ORF">FHU29_002461</name>
</gene>
<comment type="caution">
    <text evidence="2">The sequence shown here is derived from an EMBL/GenBank/DDBJ whole genome shotgun (WGS) entry which is preliminary data.</text>
</comment>
<dbReference type="Proteomes" id="UP000567922">
    <property type="component" value="Unassembled WGS sequence"/>
</dbReference>
<protein>
    <submittedName>
        <fullName evidence="2">Uncharacterized protein</fullName>
    </submittedName>
</protein>
<evidence type="ECO:0000313" key="2">
    <source>
        <dbReference type="EMBL" id="MBB3038012.1"/>
    </source>
</evidence>
<dbReference type="EMBL" id="JACHWS010000002">
    <property type="protein sequence ID" value="MBB3038012.1"/>
    <property type="molecule type" value="Genomic_DNA"/>
</dbReference>
<feature type="transmembrane region" description="Helical" evidence="1">
    <location>
        <begin position="23"/>
        <end position="46"/>
    </location>
</feature>
<accession>A0A839RM64</accession>
<proteinExistence type="predicted"/>
<evidence type="ECO:0000313" key="3">
    <source>
        <dbReference type="Proteomes" id="UP000567922"/>
    </source>
</evidence>
<keyword evidence="1" id="KW-1133">Transmembrane helix</keyword>
<keyword evidence="1" id="KW-0472">Membrane</keyword>